<reference evidence="3 4" key="1">
    <citation type="journal article" date="2019" name="Nat. Ecol. Evol.">
        <title>Megaphylogeny resolves global patterns of mushroom evolution.</title>
        <authorList>
            <person name="Varga T."/>
            <person name="Krizsan K."/>
            <person name="Foldi C."/>
            <person name="Dima B."/>
            <person name="Sanchez-Garcia M."/>
            <person name="Sanchez-Ramirez S."/>
            <person name="Szollosi G.J."/>
            <person name="Szarkandi J.G."/>
            <person name="Papp V."/>
            <person name="Albert L."/>
            <person name="Andreopoulos W."/>
            <person name="Angelini C."/>
            <person name="Antonin V."/>
            <person name="Barry K.W."/>
            <person name="Bougher N.L."/>
            <person name="Buchanan P."/>
            <person name="Buyck B."/>
            <person name="Bense V."/>
            <person name="Catcheside P."/>
            <person name="Chovatia M."/>
            <person name="Cooper J."/>
            <person name="Damon W."/>
            <person name="Desjardin D."/>
            <person name="Finy P."/>
            <person name="Geml J."/>
            <person name="Haridas S."/>
            <person name="Hughes K."/>
            <person name="Justo A."/>
            <person name="Karasinski D."/>
            <person name="Kautmanova I."/>
            <person name="Kiss B."/>
            <person name="Kocsube S."/>
            <person name="Kotiranta H."/>
            <person name="LaButti K.M."/>
            <person name="Lechner B.E."/>
            <person name="Liimatainen K."/>
            <person name="Lipzen A."/>
            <person name="Lukacs Z."/>
            <person name="Mihaltcheva S."/>
            <person name="Morgado L.N."/>
            <person name="Niskanen T."/>
            <person name="Noordeloos M.E."/>
            <person name="Ohm R.A."/>
            <person name="Ortiz-Santana B."/>
            <person name="Ovrebo C."/>
            <person name="Racz N."/>
            <person name="Riley R."/>
            <person name="Savchenko A."/>
            <person name="Shiryaev A."/>
            <person name="Soop K."/>
            <person name="Spirin V."/>
            <person name="Szebenyi C."/>
            <person name="Tomsovsky M."/>
            <person name="Tulloss R.E."/>
            <person name="Uehling J."/>
            <person name="Grigoriev I.V."/>
            <person name="Vagvolgyi C."/>
            <person name="Papp T."/>
            <person name="Martin F.M."/>
            <person name="Miettinen O."/>
            <person name="Hibbett D.S."/>
            <person name="Nagy L.G."/>
        </authorList>
    </citation>
    <scope>NUCLEOTIDE SEQUENCE [LARGE SCALE GENOMIC DNA]</scope>
    <source>
        <strain evidence="3 4">CBS 962.96</strain>
    </source>
</reference>
<feature type="compositionally biased region" description="Polar residues" evidence="1">
    <location>
        <begin position="370"/>
        <end position="391"/>
    </location>
</feature>
<organism evidence="3 4">
    <name type="scientific">Dendrothele bispora (strain CBS 962.96)</name>
    <dbReference type="NCBI Taxonomy" id="1314807"/>
    <lineage>
        <taxon>Eukaryota</taxon>
        <taxon>Fungi</taxon>
        <taxon>Dikarya</taxon>
        <taxon>Basidiomycota</taxon>
        <taxon>Agaricomycotina</taxon>
        <taxon>Agaricomycetes</taxon>
        <taxon>Agaricomycetidae</taxon>
        <taxon>Agaricales</taxon>
        <taxon>Agaricales incertae sedis</taxon>
        <taxon>Dendrothele</taxon>
    </lineage>
</organism>
<dbReference type="OrthoDB" id="3062232at2759"/>
<proteinExistence type="predicted"/>
<protein>
    <submittedName>
        <fullName evidence="3">Uncharacterized protein</fullName>
    </submittedName>
</protein>
<feature type="transmembrane region" description="Helical" evidence="2">
    <location>
        <begin position="6"/>
        <end position="24"/>
    </location>
</feature>
<gene>
    <name evidence="3" type="ORF">K435DRAFT_283594</name>
</gene>
<keyword evidence="2" id="KW-1133">Transmembrane helix</keyword>
<feature type="region of interest" description="Disordered" evidence="1">
    <location>
        <begin position="557"/>
        <end position="584"/>
    </location>
</feature>
<keyword evidence="2" id="KW-0812">Transmembrane</keyword>
<dbReference type="AlphaFoldDB" id="A0A4S8LLV0"/>
<feature type="region of interest" description="Disordered" evidence="1">
    <location>
        <begin position="193"/>
        <end position="218"/>
    </location>
</feature>
<sequence length="861" mass="91043">MSNFIHNIYTFFSYLYTLLFGTLFSRKPVRQGTITPYPLDLECGRSNTRADSGETSVVMPGVFQNELMSSPVPASPTMSPSMSTPITPPSPRNHALSLYAFRYNPAGIQPTMSAHSELSPPASPVTPTAFRLPGHSPQPGFTHRSVSMSSISTNNHSNALPSDPSHLATHCQGPSTSSNCSSVCASDAPSNQSNIASPCSAVSTSSHSRSSSRVRHRKQKALIWSKDMSTITMSASTSSVSSATSSLSPGHSNLGNPQYHYPGSRQSGRPPRYRTTPLSPLSHIKHDPSVSYKRNTARMSTATRKQSRALSQISTRSEDPVSVVRKAFGEMRTSQDKHTTVCIRARINRETAKSFGGMDIVDEEEEGDESQNQVESETGSTAGSVCSTPSSLGPPVTPRTPFAATAGFRVLDDTMILTDVEAEADDEFSSGVDTDAAIESDPSVYSIATVRAHFDEEPSPSDTLPLQPGTAGDFSTSTTCMSLRSTCLPYLQGHSPRPSSASLSVTANGLCIHAFASARSDMSVSGSLSGSGSVISPMSAKSFKTFRRIAAREMGIQDGLGDVGGGDKDRKSVRPQPSFSQRDVERTVSVMSNVWKDAVSFASYSVYLHGDGKKKDLAGSASRAAEAASPSSHSHMGDGIVSSSSTSCVGTNVTAIAMATMPGVLLGLDVEESSRLALFKFGTPIPITESDSLDLVAVDLDLAMEAGLEMEKMRARARKGVGISVGVGAGTGFDGLGGLVCARDSLALTNQPRGSRNPKRSGLGSVGSLANINVPRNLSCASQAGVQGKQEYGDKRGVSGSFGSYGNASTDANLNYHHGTDGAGYGHGYMKDLARFHMKNMTKDTLAMRDSAHWSDIIQLG</sequence>
<accession>A0A4S8LLV0</accession>
<feature type="region of interest" description="Disordered" evidence="1">
    <location>
        <begin position="113"/>
        <end position="173"/>
    </location>
</feature>
<dbReference type="Proteomes" id="UP000297245">
    <property type="component" value="Unassembled WGS sequence"/>
</dbReference>
<keyword evidence="4" id="KW-1185">Reference proteome</keyword>
<keyword evidence="2" id="KW-0472">Membrane</keyword>
<evidence type="ECO:0000256" key="1">
    <source>
        <dbReference type="SAM" id="MobiDB-lite"/>
    </source>
</evidence>
<feature type="region of interest" description="Disordered" evidence="1">
    <location>
        <begin position="240"/>
        <end position="317"/>
    </location>
</feature>
<name>A0A4S8LLV0_DENBC</name>
<feature type="compositionally biased region" description="Polar residues" evidence="1">
    <location>
        <begin position="292"/>
        <end position="315"/>
    </location>
</feature>
<evidence type="ECO:0000313" key="3">
    <source>
        <dbReference type="EMBL" id="THU89678.1"/>
    </source>
</evidence>
<evidence type="ECO:0000313" key="4">
    <source>
        <dbReference type="Proteomes" id="UP000297245"/>
    </source>
</evidence>
<feature type="compositionally biased region" description="Polar residues" evidence="1">
    <location>
        <begin position="144"/>
        <end position="160"/>
    </location>
</feature>
<feature type="region of interest" description="Disordered" evidence="1">
    <location>
        <begin position="364"/>
        <end position="399"/>
    </location>
</feature>
<dbReference type="EMBL" id="ML179360">
    <property type="protein sequence ID" value="THU89678.1"/>
    <property type="molecule type" value="Genomic_DNA"/>
</dbReference>
<feature type="compositionally biased region" description="Low complexity" evidence="1">
    <location>
        <begin position="200"/>
        <end position="209"/>
    </location>
</feature>
<evidence type="ECO:0000256" key="2">
    <source>
        <dbReference type="SAM" id="Phobius"/>
    </source>
</evidence>